<evidence type="ECO:0000256" key="6">
    <source>
        <dbReference type="SAM" id="MobiDB-lite"/>
    </source>
</evidence>
<keyword evidence="1" id="KW-0645">Protease</keyword>
<feature type="domain" description="Aminopeptidase P N-terminal" evidence="7">
    <location>
        <begin position="6"/>
        <end position="70"/>
    </location>
</feature>
<dbReference type="PANTHER" id="PTHR48480">
    <property type="match status" value="1"/>
</dbReference>
<dbReference type="AlphaFoldDB" id="A0A9N7UES5"/>
<feature type="compositionally biased region" description="Basic and acidic residues" evidence="6">
    <location>
        <begin position="193"/>
        <end position="206"/>
    </location>
</feature>
<keyword evidence="2" id="KW-0479">Metal-binding</keyword>
<evidence type="ECO:0000256" key="2">
    <source>
        <dbReference type="ARBA" id="ARBA00022723"/>
    </source>
</evidence>
<dbReference type="InterPro" id="IPR029149">
    <property type="entry name" value="Creatin/AminoP/Spt16_N"/>
</dbReference>
<organism evidence="8 9">
    <name type="scientific">Pleuronectes platessa</name>
    <name type="common">European plaice</name>
    <dbReference type="NCBI Taxonomy" id="8262"/>
    <lineage>
        <taxon>Eukaryota</taxon>
        <taxon>Metazoa</taxon>
        <taxon>Chordata</taxon>
        <taxon>Craniata</taxon>
        <taxon>Vertebrata</taxon>
        <taxon>Euteleostomi</taxon>
        <taxon>Actinopterygii</taxon>
        <taxon>Neopterygii</taxon>
        <taxon>Teleostei</taxon>
        <taxon>Neoteleostei</taxon>
        <taxon>Acanthomorphata</taxon>
        <taxon>Carangaria</taxon>
        <taxon>Pleuronectiformes</taxon>
        <taxon>Pleuronectoidei</taxon>
        <taxon>Pleuronectidae</taxon>
        <taxon>Pleuronectes</taxon>
    </lineage>
</organism>
<dbReference type="InterPro" id="IPR052433">
    <property type="entry name" value="X-Pro_dipept-like"/>
</dbReference>
<evidence type="ECO:0000313" key="8">
    <source>
        <dbReference type="EMBL" id="CAB1428939.1"/>
    </source>
</evidence>
<dbReference type="GO" id="GO:0070006">
    <property type="term" value="F:metalloaminopeptidase activity"/>
    <property type="evidence" value="ECO:0007669"/>
    <property type="project" value="InterPro"/>
</dbReference>
<evidence type="ECO:0000256" key="4">
    <source>
        <dbReference type="ARBA" id="ARBA00022997"/>
    </source>
</evidence>
<accession>A0A9N7UES5</accession>
<dbReference type="Gene3D" id="3.40.350.10">
    <property type="entry name" value="Creatinase/prolidase N-terminal domain"/>
    <property type="match status" value="1"/>
</dbReference>
<name>A0A9N7UES5_PLEPL</name>
<dbReference type="EMBL" id="CADEAL010001101">
    <property type="protein sequence ID" value="CAB1428939.1"/>
    <property type="molecule type" value="Genomic_DNA"/>
</dbReference>
<reference evidence="8" key="1">
    <citation type="submission" date="2020-03" db="EMBL/GenBank/DDBJ databases">
        <authorList>
            <person name="Weist P."/>
        </authorList>
    </citation>
    <scope>NUCLEOTIDE SEQUENCE</scope>
</reference>
<dbReference type="PANTHER" id="PTHR48480:SF2">
    <property type="entry name" value="PEPTIDASE D"/>
    <property type="match status" value="1"/>
</dbReference>
<dbReference type="SUPFAM" id="SSF53092">
    <property type="entry name" value="Creatinase/prolidase N-terminal domain"/>
    <property type="match status" value="1"/>
</dbReference>
<keyword evidence="9" id="KW-1185">Reference proteome</keyword>
<evidence type="ECO:0000256" key="1">
    <source>
        <dbReference type="ARBA" id="ARBA00022670"/>
    </source>
</evidence>
<dbReference type="GO" id="GO:0030145">
    <property type="term" value="F:manganese ion binding"/>
    <property type="evidence" value="ECO:0007669"/>
    <property type="project" value="InterPro"/>
</dbReference>
<protein>
    <recommendedName>
        <fullName evidence="7">Aminopeptidase P N-terminal domain-containing protein</fullName>
    </recommendedName>
</protein>
<keyword evidence="4" id="KW-0224">Dipeptidase</keyword>
<evidence type="ECO:0000313" key="9">
    <source>
        <dbReference type="Proteomes" id="UP001153269"/>
    </source>
</evidence>
<keyword evidence="3" id="KW-0378">Hydrolase</keyword>
<dbReference type="Pfam" id="PF05195">
    <property type="entry name" value="AMP_N"/>
    <property type="match status" value="1"/>
</dbReference>
<evidence type="ECO:0000259" key="7">
    <source>
        <dbReference type="Pfam" id="PF05195"/>
    </source>
</evidence>
<evidence type="ECO:0000256" key="3">
    <source>
        <dbReference type="ARBA" id="ARBA00022801"/>
    </source>
</evidence>
<dbReference type="Proteomes" id="UP001153269">
    <property type="component" value="Unassembled WGS sequence"/>
</dbReference>
<keyword evidence="5" id="KW-0482">Metalloprotease</keyword>
<sequence length="330" mass="37538">MAKKVNQESFLHWAFGVTEADCYRAIDVDPGKSILFFPKLTDSYANWMGEIFPKEHFKEKYAVDEVQYTCQRGQNTDSGSICREASFEGISGFQVNNPLLHPVIVECRLIKNDMELEVLRYTNRISSEAHKMVVKGASLRRLQLLLEIESSIDLCENSMSSVPKLGYMYPKGYAKWFRGSRLAECSQVDQDEEHSGGEPSADRELEANSQHMSELTFTYHDSQPTKTTPMITHHRNTQSSATESLLSWGAVAEGVEWLSSNLKRQKLSKATGTHKDGLSYLVDVLWMTWERMFSDETSALLQMPLFQALRDVVSQWSLMWSLTLLSFSSS</sequence>
<dbReference type="GO" id="GO:0016805">
    <property type="term" value="F:dipeptidase activity"/>
    <property type="evidence" value="ECO:0007669"/>
    <property type="project" value="UniProtKB-KW"/>
</dbReference>
<dbReference type="GO" id="GO:0006508">
    <property type="term" value="P:proteolysis"/>
    <property type="evidence" value="ECO:0007669"/>
    <property type="project" value="UniProtKB-KW"/>
</dbReference>
<comment type="caution">
    <text evidence="8">The sequence shown here is derived from an EMBL/GenBank/DDBJ whole genome shotgun (WGS) entry which is preliminary data.</text>
</comment>
<proteinExistence type="predicted"/>
<gene>
    <name evidence="8" type="ORF">PLEPLA_LOCUS16914</name>
</gene>
<evidence type="ECO:0000256" key="5">
    <source>
        <dbReference type="ARBA" id="ARBA00023049"/>
    </source>
</evidence>
<dbReference type="InterPro" id="IPR007865">
    <property type="entry name" value="Aminopep_P_N"/>
</dbReference>
<feature type="region of interest" description="Disordered" evidence="6">
    <location>
        <begin position="188"/>
        <end position="207"/>
    </location>
</feature>